<dbReference type="Proteomes" id="UP000313359">
    <property type="component" value="Unassembled WGS sequence"/>
</dbReference>
<gene>
    <name evidence="1" type="ORF">L227DRAFT_76316</name>
</gene>
<proteinExistence type="predicted"/>
<dbReference type="EMBL" id="ML122263">
    <property type="protein sequence ID" value="RPD61126.1"/>
    <property type="molecule type" value="Genomic_DNA"/>
</dbReference>
<accession>A0A5C2SI98</accession>
<protein>
    <submittedName>
        <fullName evidence="1">Uncharacterized protein</fullName>
    </submittedName>
</protein>
<keyword evidence="2" id="KW-1185">Reference proteome</keyword>
<evidence type="ECO:0000313" key="2">
    <source>
        <dbReference type="Proteomes" id="UP000313359"/>
    </source>
</evidence>
<organism evidence="1 2">
    <name type="scientific">Lentinus tigrinus ALCF2SS1-6</name>
    <dbReference type="NCBI Taxonomy" id="1328759"/>
    <lineage>
        <taxon>Eukaryota</taxon>
        <taxon>Fungi</taxon>
        <taxon>Dikarya</taxon>
        <taxon>Basidiomycota</taxon>
        <taxon>Agaricomycotina</taxon>
        <taxon>Agaricomycetes</taxon>
        <taxon>Polyporales</taxon>
        <taxon>Polyporaceae</taxon>
        <taxon>Lentinus</taxon>
    </lineage>
</organism>
<dbReference type="AlphaFoldDB" id="A0A5C2SI98"/>
<reference evidence="1" key="1">
    <citation type="journal article" date="2018" name="Genome Biol. Evol.">
        <title>Genomics and development of Lentinus tigrinus, a white-rot wood-decaying mushroom with dimorphic fruiting bodies.</title>
        <authorList>
            <person name="Wu B."/>
            <person name="Xu Z."/>
            <person name="Knudson A."/>
            <person name="Carlson A."/>
            <person name="Chen N."/>
            <person name="Kovaka S."/>
            <person name="LaButti K."/>
            <person name="Lipzen A."/>
            <person name="Pennachio C."/>
            <person name="Riley R."/>
            <person name="Schakwitz W."/>
            <person name="Umezawa K."/>
            <person name="Ohm R.A."/>
            <person name="Grigoriev I.V."/>
            <person name="Nagy L.G."/>
            <person name="Gibbons J."/>
            <person name="Hibbett D."/>
        </authorList>
    </citation>
    <scope>NUCLEOTIDE SEQUENCE [LARGE SCALE GENOMIC DNA]</scope>
    <source>
        <strain evidence="1">ALCF2SS1-6</strain>
    </source>
</reference>
<name>A0A5C2SI98_9APHY</name>
<evidence type="ECO:0000313" key="1">
    <source>
        <dbReference type="EMBL" id="RPD61126.1"/>
    </source>
</evidence>
<sequence length="166" mass="19135">MDATVTRRGRPCLDCLLALPRYLSAWTRYAYDLFDTVRLLSSIQELPPFELIVTYLLNHERHTAQHTYIHIFHRSPNIVRPYLHPSSVALRLQCLAIASCPIVYVVYGSHRIPKQRIPHLCAIHTRREPDHAECMVSKHITVSGDVQAMCFTNARRCECVRSTVRA</sequence>